<proteinExistence type="predicted"/>
<dbReference type="Proteomes" id="UP000000561">
    <property type="component" value="Chromosome 11"/>
</dbReference>
<evidence type="ECO:0000313" key="1">
    <source>
        <dbReference type="EMBL" id="KIS67837.1"/>
    </source>
</evidence>
<gene>
    <name evidence="1" type="ORF">UMAG_11515</name>
</gene>
<dbReference type="InParanoid" id="A0A0D1C1X6"/>
<dbReference type="EMBL" id="CM003150">
    <property type="protein sequence ID" value="KIS67837.1"/>
    <property type="molecule type" value="Genomic_DNA"/>
</dbReference>
<dbReference type="KEGG" id="uma:UMAG_11515"/>
<dbReference type="AlphaFoldDB" id="A0A0D1C1X6"/>
<sequence>MCFPSIAWIPKCRSRLHLQIQLTNRECTVGCLSKRRKQTEARPNHEWTCDDVNRSICTERRSAFVAFGRPIRNLPLWSQHTLVTGVTTKVRTLPNLYRPQPRALNGYRGAMGTTVAVWFVAQTSKWLSKSIIGDQIQALCSFVIGWRRARTRPRCGET</sequence>
<dbReference type="RefSeq" id="XP_011390557.1">
    <property type="nucleotide sequence ID" value="XM_011392255.1"/>
</dbReference>
<protein>
    <submittedName>
        <fullName evidence="1">Uncharacterized protein</fullName>
    </submittedName>
</protein>
<organism evidence="1 2">
    <name type="scientific">Mycosarcoma maydis</name>
    <name type="common">Corn smut fungus</name>
    <name type="synonym">Ustilago maydis</name>
    <dbReference type="NCBI Taxonomy" id="5270"/>
    <lineage>
        <taxon>Eukaryota</taxon>
        <taxon>Fungi</taxon>
        <taxon>Dikarya</taxon>
        <taxon>Basidiomycota</taxon>
        <taxon>Ustilaginomycotina</taxon>
        <taxon>Ustilaginomycetes</taxon>
        <taxon>Ustilaginales</taxon>
        <taxon>Ustilaginaceae</taxon>
        <taxon>Mycosarcoma</taxon>
    </lineage>
</organism>
<reference evidence="1 2" key="1">
    <citation type="journal article" date="2006" name="Nature">
        <title>Insights from the genome of the biotrophic fungal plant pathogen Ustilago maydis.</title>
        <authorList>
            <person name="Kamper J."/>
            <person name="Kahmann R."/>
            <person name="Bolker M."/>
            <person name="Ma L.J."/>
            <person name="Brefort T."/>
            <person name="Saville B.J."/>
            <person name="Banuett F."/>
            <person name="Kronstad J.W."/>
            <person name="Gold S.E."/>
            <person name="Muller O."/>
            <person name="Perlin M.H."/>
            <person name="Wosten H.A."/>
            <person name="de Vries R."/>
            <person name="Ruiz-Herrera J."/>
            <person name="Reynaga-Pena C.G."/>
            <person name="Snetselaar K."/>
            <person name="McCann M."/>
            <person name="Perez-Martin J."/>
            <person name="Feldbrugge M."/>
            <person name="Basse C.W."/>
            <person name="Steinberg G."/>
            <person name="Ibeas J.I."/>
            <person name="Holloman W."/>
            <person name="Guzman P."/>
            <person name="Farman M."/>
            <person name="Stajich J.E."/>
            <person name="Sentandreu R."/>
            <person name="Gonzalez-Prieto J.M."/>
            <person name="Kennell J.C."/>
            <person name="Molina L."/>
            <person name="Schirawski J."/>
            <person name="Mendoza-Mendoza A."/>
            <person name="Greilinger D."/>
            <person name="Munch K."/>
            <person name="Rossel N."/>
            <person name="Scherer M."/>
            <person name="Vranes M."/>
            <person name="Ladendorf O."/>
            <person name="Vincon V."/>
            <person name="Fuchs U."/>
            <person name="Sandrock B."/>
            <person name="Meng S."/>
            <person name="Ho E.C."/>
            <person name="Cahill M.J."/>
            <person name="Boyce K.J."/>
            <person name="Klose J."/>
            <person name="Klosterman S.J."/>
            <person name="Deelstra H.J."/>
            <person name="Ortiz-Castellanos L."/>
            <person name="Li W."/>
            <person name="Sanchez-Alonso P."/>
            <person name="Schreier P.H."/>
            <person name="Hauser-Hahn I."/>
            <person name="Vaupel M."/>
            <person name="Koopmann E."/>
            <person name="Friedrich G."/>
            <person name="Voss H."/>
            <person name="Schluter T."/>
            <person name="Margolis J."/>
            <person name="Platt D."/>
            <person name="Swimmer C."/>
            <person name="Gnirke A."/>
            <person name="Chen F."/>
            <person name="Vysotskaia V."/>
            <person name="Mannhaupt G."/>
            <person name="Guldener U."/>
            <person name="Munsterkotter M."/>
            <person name="Haase D."/>
            <person name="Oesterheld M."/>
            <person name="Mewes H.W."/>
            <person name="Mauceli E.W."/>
            <person name="DeCaprio D."/>
            <person name="Wade C.M."/>
            <person name="Butler J."/>
            <person name="Young S."/>
            <person name="Jaffe D.B."/>
            <person name="Calvo S."/>
            <person name="Nusbaum C."/>
            <person name="Galagan J."/>
            <person name="Birren B.W."/>
        </authorList>
    </citation>
    <scope>NUCLEOTIDE SEQUENCE [LARGE SCALE GENOMIC DNA]</scope>
    <source>
        <strain evidence="2">DSM 14603 / FGSC 9021 / UM521</strain>
    </source>
</reference>
<keyword evidence="2" id="KW-1185">Reference proteome</keyword>
<evidence type="ECO:0000313" key="2">
    <source>
        <dbReference type="Proteomes" id="UP000000561"/>
    </source>
</evidence>
<dbReference type="VEuPathDB" id="FungiDB:UMAG_11515"/>
<dbReference type="GeneID" id="23567388"/>
<name>A0A0D1C1X6_MYCMD</name>
<accession>A0A0D1C1X6</accession>